<dbReference type="PANTHER" id="PTHR45642:SF30">
    <property type="entry name" value="SGNH HYDROLASE-TYPE ESTERASE DOMAIN-CONTAINING PROTEIN"/>
    <property type="match status" value="1"/>
</dbReference>
<keyword evidence="2" id="KW-0378">Hydrolase</keyword>
<dbReference type="Gene3D" id="3.40.50.1110">
    <property type="entry name" value="SGNH hydrolase"/>
    <property type="match status" value="1"/>
</dbReference>
<protein>
    <submittedName>
        <fullName evidence="2">Hydrolase</fullName>
    </submittedName>
</protein>
<evidence type="ECO:0000313" key="3">
    <source>
        <dbReference type="Proteomes" id="UP001454036"/>
    </source>
</evidence>
<comment type="similarity">
    <text evidence="1">Belongs to the 'GDSL' lipolytic enzyme family.</text>
</comment>
<accession>A0AAV3P4S4</accession>
<dbReference type="InterPro" id="IPR050592">
    <property type="entry name" value="GDSL_lipolytic_enzyme"/>
</dbReference>
<comment type="caution">
    <text evidence="2">The sequence shown here is derived from an EMBL/GenBank/DDBJ whole genome shotgun (WGS) entry which is preliminary data.</text>
</comment>
<organism evidence="2 3">
    <name type="scientific">Lithospermum erythrorhizon</name>
    <name type="common">Purple gromwell</name>
    <name type="synonym">Lithospermum officinale var. erythrorhizon</name>
    <dbReference type="NCBI Taxonomy" id="34254"/>
    <lineage>
        <taxon>Eukaryota</taxon>
        <taxon>Viridiplantae</taxon>
        <taxon>Streptophyta</taxon>
        <taxon>Embryophyta</taxon>
        <taxon>Tracheophyta</taxon>
        <taxon>Spermatophyta</taxon>
        <taxon>Magnoliopsida</taxon>
        <taxon>eudicotyledons</taxon>
        <taxon>Gunneridae</taxon>
        <taxon>Pentapetalae</taxon>
        <taxon>asterids</taxon>
        <taxon>lamiids</taxon>
        <taxon>Boraginales</taxon>
        <taxon>Boraginaceae</taxon>
        <taxon>Boraginoideae</taxon>
        <taxon>Lithospermeae</taxon>
        <taxon>Lithospermum</taxon>
    </lineage>
</organism>
<reference evidence="2 3" key="1">
    <citation type="submission" date="2024-01" db="EMBL/GenBank/DDBJ databases">
        <title>The complete chloroplast genome sequence of Lithospermum erythrorhizon: insights into the phylogenetic relationship among Boraginaceae species and the maternal lineages of purple gromwells.</title>
        <authorList>
            <person name="Okada T."/>
            <person name="Watanabe K."/>
        </authorList>
    </citation>
    <scope>NUCLEOTIDE SEQUENCE [LARGE SCALE GENOMIC DNA]</scope>
</reference>
<dbReference type="InterPro" id="IPR036514">
    <property type="entry name" value="SGNH_hydro_sf"/>
</dbReference>
<keyword evidence="3" id="KW-1185">Reference proteome</keyword>
<dbReference type="SUPFAM" id="SSF52266">
    <property type="entry name" value="SGNH hydrolase"/>
    <property type="match status" value="1"/>
</dbReference>
<dbReference type="GO" id="GO:0016788">
    <property type="term" value="F:hydrolase activity, acting on ester bonds"/>
    <property type="evidence" value="ECO:0007669"/>
    <property type="project" value="InterPro"/>
</dbReference>
<dbReference type="EMBL" id="BAABME010016606">
    <property type="protein sequence ID" value="GAA0146669.1"/>
    <property type="molecule type" value="Genomic_DNA"/>
</dbReference>
<dbReference type="CDD" id="cd01837">
    <property type="entry name" value="SGNH_plant_lipase_like"/>
    <property type="match status" value="1"/>
</dbReference>
<evidence type="ECO:0000313" key="2">
    <source>
        <dbReference type="EMBL" id="GAA0146669.1"/>
    </source>
</evidence>
<dbReference type="PANTHER" id="PTHR45642">
    <property type="entry name" value="GDSL ESTERASE/LIPASE EXL3"/>
    <property type="match status" value="1"/>
</dbReference>
<proteinExistence type="inferred from homology"/>
<dbReference type="AlphaFoldDB" id="A0AAV3P4S4"/>
<dbReference type="Proteomes" id="UP001454036">
    <property type="component" value="Unassembled WGS sequence"/>
</dbReference>
<evidence type="ECO:0000256" key="1">
    <source>
        <dbReference type="ARBA" id="ARBA00008668"/>
    </source>
</evidence>
<dbReference type="InterPro" id="IPR001087">
    <property type="entry name" value="GDSL"/>
</dbReference>
<dbReference type="InterPro" id="IPR035669">
    <property type="entry name" value="SGNH_plant_lipase-like"/>
</dbReference>
<gene>
    <name evidence="2" type="ORF">LIER_36361</name>
</gene>
<sequence>MNSIQTGPLCIGTFIGTSGSRWGLDPLHLQTLENAFNLNNVNQLANFSAIYVFGRNPRGRFSDGKLEPDFLASILRIKENVPPFLHPNLSDEEIVTGVSFASAGSGYDELTTSLTGSIPMSKQLELFQSYQERLKKIVGGEGALSIVADALVIISTGTNDFVLNFYDIQIRHFQMSIYSYQDLLIMKLQNFVMELFGLRCRKMAISGVPSIGCLPIQLTAKSPLLRRCIHEENLDAQSFNRKLRKLLQTLQEMLPSCTLLHSDVFTPLMDMIKNPEVYGFVETRRGCCGSGVVEVGPLCSKHTAVCTDPSRHIFFDIIHPCEATYKYITDALVKELLLKF</sequence>
<name>A0AAV3P4S4_LITER</name>
<dbReference type="Pfam" id="PF00657">
    <property type="entry name" value="Lipase_GDSL"/>
    <property type="match status" value="1"/>
</dbReference>